<dbReference type="Proteomes" id="UP000694864">
    <property type="component" value="Chromosome 6"/>
</dbReference>
<dbReference type="GeneID" id="104793631"/>
<sequence length="153" mass="17840">MSLIRVCEMEYKLSVPKERFWDRFVLNETAMCNHRKRRDDIQPSDWTQMEIESVDQTKTMKERFVKPEFVQGYKLIAATTKVIDDEPSGLNCLIYITTEYEKSGLEIKDLEEVQLLDQGNIKVMALLEGNLKIMAHHCRARVGGGYPMPVRLR</sequence>
<organism evidence="1 2">
    <name type="scientific">Camelina sativa</name>
    <name type="common">False flax</name>
    <name type="synonym">Myagrum sativum</name>
    <dbReference type="NCBI Taxonomy" id="90675"/>
    <lineage>
        <taxon>Eukaryota</taxon>
        <taxon>Viridiplantae</taxon>
        <taxon>Streptophyta</taxon>
        <taxon>Embryophyta</taxon>
        <taxon>Tracheophyta</taxon>
        <taxon>Spermatophyta</taxon>
        <taxon>Magnoliopsida</taxon>
        <taxon>eudicotyledons</taxon>
        <taxon>Gunneridae</taxon>
        <taxon>Pentapetalae</taxon>
        <taxon>rosids</taxon>
        <taxon>malvids</taxon>
        <taxon>Brassicales</taxon>
        <taxon>Brassicaceae</taxon>
        <taxon>Camelineae</taxon>
        <taxon>Camelina</taxon>
    </lineage>
</organism>
<evidence type="ECO:0000313" key="2">
    <source>
        <dbReference type="RefSeq" id="XP_010518328.1"/>
    </source>
</evidence>
<name>A0ABM0ZNQ0_CAMSA</name>
<reference evidence="1" key="1">
    <citation type="journal article" date="2014" name="Nat. Commun.">
        <title>The emerging biofuel crop Camelina sativa retains a highly undifferentiated hexaploid genome structure.</title>
        <authorList>
            <person name="Kagale S."/>
            <person name="Koh C."/>
            <person name="Nixon J."/>
            <person name="Bollina V."/>
            <person name="Clarke W.E."/>
            <person name="Tuteja R."/>
            <person name="Spillane C."/>
            <person name="Robinson S.J."/>
            <person name="Links M.G."/>
            <person name="Clarke C."/>
            <person name="Higgins E.E."/>
            <person name="Huebert T."/>
            <person name="Sharpe A.G."/>
            <person name="Parkin I.A."/>
        </authorList>
    </citation>
    <scope>NUCLEOTIDE SEQUENCE [LARGE SCALE GENOMIC DNA]</scope>
    <source>
        <strain evidence="1">cv. DH55</strain>
    </source>
</reference>
<protein>
    <submittedName>
        <fullName evidence="2">Uncharacterized protein LOC104793631</fullName>
    </submittedName>
</protein>
<reference evidence="2" key="2">
    <citation type="submission" date="2025-08" db="UniProtKB">
        <authorList>
            <consortium name="RefSeq"/>
        </authorList>
    </citation>
    <scope>IDENTIFICATION</scope>
    <source>
        <tissue evidence="2">Leaf</tissue>
    </source>
</reference>
<evidence type="ECO:0000313" key="1">
    <source>
        <dbReference type="Proteomes" id="UP000694864"/>
    </source>
</evidence>
<proteinExistence type="predicted"/>
<gene>
    <name evidence="2" type="primary">LOC104793631</name>
</gene>
<dbReference type="RefSeq" id="XP_010518328.1">
    <property type="nucleotide sequence ID" value="XM_010520026.2"/>
</dbReference>
<keyword evidence="1" id="KW-1185">Reference proteome</keyword>
<dbReference type="SUPFAM" id="SSF55961">
    <property type="entry name" value="Bet v1-like"/>
    <property type="match status" value="1"/>
</dbReference>
<accession>A0ABM0ZNQ0</accession>
<dbReference type="Gene3D" id="3.30.530.20">
    <property type="match status" value="1"/>
</dbReference>
<dbReference type="InterPro" id="IPR023393">
    <property type="entry name" value="START-like_dom_sf"/>
</dbReference>